<dbReference type="InterPro" id="IPR017585">
    <property type="entry name" value="SAF_FlgA"/>
</dbReference>
<keyword evidence="4" id="KW-1005">Bacterial flagellum biogenesis</keyword>
<keyword evidence="6" id="KW-0282">Flagellum</keyword>
<dbReference type="InterPro" id="IPR039246">
    <property type="entry name" value="Flagellar_FlgA"/>
</dbReference>
<dbReference type="SMART" id="SM00858">
    <property type="entry name" value="SAF"/>
    <property type="match status" value="1"/>
</dbReference>
<feature type="signal peptide" evidence="4">
    <location>
        <begin position="1"/>
        <end position="17"/>
    </location>
</feature>
<dbReference type="Pfam" id="PF13144">
    <property type="entry name" value="ChapFlgA"/>
    <property type="match status" value="1"/>
</dbReference>
<keyword evidence="6" id="KW-0966">Cell projection</keyword>
<dbReference type="PANTHER" id="PTHR36307:SF1">
    <property type="entry name" value="FLAGELLA BASAL BODY P-RING FORMATION PROTEIN FLGA"/>
    <property type="match status" value="1"/>
</dbReference>
<dbReference type="AlphaFoldDB" id="A0A2T4JFL8"/>
<reference evidence="6 7" key="1">
    <citation type="submission" date="2018-03" db="EMBL/GenBank/DDBJ databases">
        <title>Rhodobacter blasticus.</title>
        <authorList>
            <person name="Meyer T.E."/>
            <person name="Miller S."/>
            <person name="Lodha T."/>
            <person name="Gandham S."/>
            <person name="Chintalapati S."/>
            <person name="Chintalapati V.R."/>
        </authorList>
    </citation>
    <scope>NUCLEOTIDE SEQUENCE [LARGE SCALE GENOMIC DNA]</scope>
    <source>
        <strain evidence="6 7">DSM 2131</strain>
    </source>
</reference>
<dbReference type="EMBL" id="PZKE01000001">
    <property type="protein sequence ID" value="PTE16686.1"/>
    <property type="molecule type" value="Genomic_DNA"/>
</dbReference>
<comment type="function">
    <text evidence="4">Involved in the assembly process of the P-ring formation. It may associate with FlgF on the rod constituting a structure essential for the P-ring assembly or may act as a modulator protein for the P-ring assembly.</text>
</comment>
<evidence type="ECO:0000313" key="7">
    <source>
        <dbReference type="Proteomes" id="UP000241362"/>
    </source>
</evidence>
<gene>
    <name evidence="6" type="ORF">C5F44_01945</name>
</gene>
<evidence type="ECO:0000256" key="2">
    <source>
        <dbReference type="ARBA" id="ARBA00022729"/>
    </source>
</evidence>
<proteinExistence type="inferred from homology"/>
<feature type="chain" id="PRO_5015370832" description="Flagella basal body P-ring formation protein FlgA" evidence="4">
    <location>
        <begin position="18"/>
        <end position="140"/>
    </location>
</feature>
<dbReference type="GO" id="GO:0044780">
    <property type="term" value="P:bacterial-type flagellum assembly"/>
    <property type="evidence" value="ECO:0007669"/>
    <property type="project" value="InterPro"/>
</dbReference>
<dbReference type="CDD" id="cd11614">
    <property type="entry name" value="SAF_CpaB_FlgA_like"/>
    <property type="match status" value="1"/>
</dbReference>
<keyword evidence="3 4" id="KW-0574">Periplasm</keyword>
<accession>A0A2T4JFL8</accession>
<dbReference type="Proteomes" id="UP000241362">
    <property type="component" value="Unassembled WGS sequence"/>
</dbReference>
<sequence>MLLRLAVLLALPGVAGAESVVAARTLPAGTVLTQGDLMLVDAEIPGALTAPEVALGQQTRIALYAGRAVHARDIGAPALVQRNGIVTLVYRAGGLTIRADGRALEAGAEGDSIRALNLASKTTVSGRVAPDGTLIVGGPP</sequence>
<dbReference type="SUPFAM" id="SSF51269">
    <property type="entry name" value="AFP III-like domain"/>
    <property type="match status" value="1"/>
</dbReference>
<dbReference type="GO" id="GO:0042597">
    <property type="term" value="C:periplasmic space"/>
    <property type="evidence" value="ECO:0007669"/>
    <property type="project" value="UniProtKB-SubCell"/>
</dbReference>
<evidence type="ECO:0000313" key="6">
    <source>
        <dbReference type="EMBL" id="PTE16686.1"/>
    </source>
</evidence>
<evidence type="ECO:0000256" key="4">
    <source>
        <dbReference type="RuleBase" id="RU362063"/>
    </source>
</evidence>
<feature type="domain" description="SAF" evidence="5">
    <location>
        <begin position="17"/>
        <end position="75"/>
    </location>
</feature>
<evidence type="ECO:0000256" key="3">
    <source>
        <dbReference type="ARBA" id="ARBA00022764"/>
    </source>
</evidence>
<dbReference type="PANTHER" id="PTHR36307">
    <property type="entry name" value="FLAGELLA BASAL BODY P-RING FORMATION PROTEIN FLGA"/>
    <property type="match status" value="1"/>
</dbReference>
<name>A0A2T4JFL8_FUSBL</name>
<organism evidence="6 7">
    <name type="scientific">Fuscovulum blasticum DSM 2131</name>
    <dbReference type="NCBI Taxonomy" id="1188250"/>
    <lineage>
        <taxon>Bacteria</taxon>
        <taxon>Pseudomonadati</taxon>
        <taxon>Pseudomonadota</taxon>
        <taxon>Alphaproteobacteria</taxon>
        <taxon>Rhodobacterales</taxon>
        <taxon>Paracoccaceae</taxon>
        <taxon>Pseudogemmobacter</taxon>
    </lineage>
</organism>
<comment type="subcellular location">
    <subcellularLocation>
        <location evidence="1 4">Periplasm</location>
    </subcellularLocation>
</comment>
<keyword evidence="6" id="KW-0969">Cilium</keyword>
<evidence type="ECO:0000256" key="1">
    <source>
        <dbReference type="ARBA" id="ARBA00004418"/>
    </source>
</evidence>
<comment type="similarity">
    <text evidence="4">Belongs to the FlgA family.</text>
</comment>
<comment type="caution">
    <text evidence="6">The sequence shown here is derived from an EMBL/GenBank/DDBJ whole genome shotgun (WGS) entry which is preliminary data.</text>
</comment>
<dbReference type="RefSeq" id="WP_107671848.1">
    <property type="nucleotide sequence ID" value="NZ_PZKE01000001.1"/>
</dbReference>
<keyword evidence="2 4" id="KW-0732">Signal</keyword>
<dbReference type="NCBIfam" id="TIGR03170">
    <property type="entry name" value="flgA_cterm"/>
    <property type="match status" value="1"/>
</dbReference>
<keyword evidence="7" id="KW-1185">Reference proteome</keyword>
<evidence type="ECO:0000259" key="5">
    <source>
        <dbReference type="SMART" id="SM00858"/>
    </source>
</evidence>
<dbReference type="InterPro" id="IPR013974">
    <property type="entry name" value="SAF"/>
</dbReference>
<protein>
    <recommendedName>
        <fullName evidence="4">Flagella basal body P-ring formation protein FlgA</fullName>
    </recommendedName>
</protein>
<dbReference type="Gene3D" id="2.30.30.760">
    <property type="match status" value="1"/>
</dbReference>
<dbReference type="InterPro" id="IPR036732">
    <property type="entry name" value="AFP_Neu5c_C_sf"/>
</dbReference>